<dbReference type="UniPathway" id="UPA00148"/>
<proteinExistence type="predicted"/>
<organism evidence="7 8">
    <name type="scientific">Kytococcus schroeteri</name>
    <dbReference type="NCBI Taxonomy" id="138300"/>
    <lineage>
        <taxon>Bacteria</taxon>
        <taxon>Bacillati</taxon>
        <taxon>Actinomycetota</taxon>
        <taxon>Actinomycetes</taxon>
        <taxon>Micrococcales</taxon>
        <taxon>Kytococcaceae</taxon>
        <taxon>Kytococcus</taxon>
    </lineage>
</organism>
<comment type="caution">
    <text evidence="7">The sequence shown here is derived from an EMBL/GenBank/DDBJ whole genome shotgun (WGS) entry which is preliminary data.</text>
</comment>
<dbReference type="InterPro" id="IPR029063">
    <property type="entry name" value="SAM-dependent_MTases_sf"/>
</dbReference>
<dbReference type="CDD" id="cd11644">
    <property type="entry name" value="Precorrin-6Y-MT"/>
    <property type="match status" value="1"/>
</dbReference>
<dbReference type="InterPro" id="IPR012818">
    <property type="entry name" value="CbiE"/>
</dbReference>
<accession>A0A2I1PA14</accession>
<evidence type="ECO:0000256" key="4">
    <source>
        <dbReference type="ARBA" id="ARBA00022679"/>
    </source>
</evidence>
<protein>
    <submittedName>
        <fullName evidence="7">Precorrin-6y C5,15-methyltransferase (Decarboxylating) subunit CbiE</fullName>
    </submittedName>
</protein>
<dbReference type="SUPFAM" id="SSF53790">
    <property type="entry name" value="Tetrapyrrole methylase"/>
    <property type="match status" value="1"/>
</dbReference>
<dbReference type="Gene3D" id="3.40.50.150">
    <property type="entry name" value="Vaccinia Virus protein VP39"/>
    <property type="match status" value="1"/>
</dbReference>
<dbReference type="InterPro" id="IPR006365">
    <property type="entry name" value="Cbl_synth_CobL"/>
</dbReference>
<dbReference type="Proteomes" id="UP000234206">
    <property type="component" value="Unassembled WGS sequence"/>
</dbReference>
<dbReference type="OrthoDB" id="9787825at2"/>
<evidence type="ECO:0000313" key="8">
    <source>
        <dbReference type="Proteomes" id="UP000234206"/>
    </source>
</evidence>
<dbReference type="EMBL" id="PKIZ01000013">
    <property type="protein sequence ID" value="PKZ41460.1"/>
    <property type="molecule type" value="Genomic_DNA"/>
</dbReference>
<evidence type="ECO:0000256" key="1">
    <source>
        <dbReference type="ARBA" id="ARBA00004953"/>
    </source>
</evidence>
<dbReference type="InterPro" id="IPR050714">
    <property type="entry name" value="Cobalamin_biosynth_MTase"/>
</dbReference>
<dbReference type="RefSeq" id="WP_101849754.1">
    <property type="nucleotide sequence ID" value="NZ_PKIZ01000013.1"/>
</dbReference>
<keyword evidence="3 7" id="KW-0489">Methyltransferase</keyword>
<feature type="domain" description="Tetrapyrrole methylase" evidence="6">
    <location>
        <begin position="3"/>
        <end position="188"/>
    </location>
</feature>
<dbReference type="AlphaFoldDB" id="A0A2I1PA14"/>
<dbReference type="InterPro" id="IPR014777">
    <property type="entry name" value="4pyrrole_Mease_sub1"/>
</dbReference>
<reference evidence="7 8" key="1">
    <citation type="submission" date="2017-12" db="EMBL/GenBank/DDBJ databases">
        <title>Phylogenetic diversity of female urinary microbiome.</title>
        <authorList>
            <person name="Thomas-White K."/>
            <person name="Wolfe A.J."/>
        </authorList>
    </citation>
    <scope>NUCLEOTIDE SEQUENCE [LARGE SCALE GENOMIC DNA]</scope>
    <source>
        <strain evidence="7 8">UMB1298</strain>
    </source>
</reference>
<evidence type="ECO:0000256" key="5">
    <source>
        <dbReference type="ARBA" id="ARBA00022691"/>
    </source>
</evidence>
<gene>
    <name evidence="7" type="primary">cbiE</name>
    <name evidence="7" type="ORF">CYJ76_07850</name>
</gene>
<evidence type="ECO:0000259" key="6">
    <source>
        <dbReference type="Pfam" id="PF00590"/>
    </source>
</evidence>
<keyword evidence="2" id="KW-0169">Cobalamin biosynthesis</keyword>
<dbReference type="GO" id="GO:0008276">
    <property type="term" value="F:protein methyltransferase activity"/>
    <property type="evidence" value="ECO:0007669"/>
    <property type="project" value="InterPro"/>
</dbReference>
<name>A0A2I1PA14_9MICO</name>
<keyword evidence="8" id="KW-1185">Reference proteome</keyword>
<evidence type="ECO:0000313" key="7">
    <source>
        <dbReference type="EMBL" id="PKZ41460.1"/>
    </source>
</evidence>
<dbReference type="NCBIfam" id="TIGR02467">
    <property type="entry name" value="CbiE"/>
    <property type="match status" value="1"/>
</dbReference>
<dbReference type="PANTHER" id="PTHR43182">
    <property type="entry name" value="COBALT-PRECORRIN-6B C(15)-METHYLTRANSFERASE (DECARBOXYLATING)"/>
    <property type="match status" value="1"/>
</dbReference>
<dbReference type="PANTHER" id="PTHR43182:SF1">
    <property type="entry name" value="COBALT-PRECORRIN-7 C(5)-METHYLTRANSFERASE"/>
    <property type="match status" value="1"/>
</dbReference>
<dbReference type="GO" id="GO:0032259">
    <property type="term" value="P:methylation"/>
    <property type="evidence" value="ECO:0007669"/>
    <property type="project" value="UniProtKB-KW"/>
</dbReference>
<keyword evidence="4 7" id="KW-0808">Transferase</keyword>
<dbReference type="Gene3D" id="3.40.1010.10">
    <property type="entry name" value="Cobalt-precorrin-4 Transmethylase, Domain 1"/>
    <property type="match status" value="1"/>
</dbReference>
<evidence type="ECO:0000256" key="2">
    <source>
        <dbReference type="ARBA" id="ARBA00022573"/>
    </source>
</evidence>
<keyword evidence="5" id="KW-0949">S-adenosyl-L-methionine</keyword>
<comment type="pathway">
    <text evidence="1">Cofactor biosynthesis; adenosylcobalamin biosynthesis.</text>
</comment>
<dbReference type="Pfam" id="PF00590">
    <property type="entry name" value="TP_methylase"/>
    <property type="match status" value="1"/>
</dbReference>
<dbReference type="InterPro" id="IPR035996">
    <property type="entry name" value="4pyrrol_Methylase_sf"/>
</dbReference>
<dbReference type="PIRSF" id="PIRSF036428">
    <property type="entry name" value="CobL"/>
    <property type="match status" value="1"/>
</dbReference>
<dbReference type="GO" id="GO:0009236">
    <property type="term" value="P:cobalamin biosynthetic process"/>
    <property type="evidence" value="ECO:0007669"/>
    <property type="project" value="UniProtKB-UniPathway"/>
</dbReference>
<evidence type="ECO:0000256" key="3">
    <source>
        <dbReference type="ARBA" id="ARBA00022603"/>
    </source>
</evidence>
<sequence>MIEVVGVGEDGPAGWSPAVAALVEAAPRVVGGARHLAMLEPRPGQERLTWPSPLRAGLPGLFPGAGRDGLTVVLASGDPLRSGIGTTLLEEFGPGAVRIHPALSSDTLARARMGWAAESVEVVTVVGRDPRRLLPALTPGARLVVLCSDGGGPEALAGLLREAGWGSARLTALWHLGGEREGRREGTAATWEPAPTPDLVVLCVELPARGAPTVGTGPAPGRPDALFTDGGMITKRDLRAAALGRLRPVPGGVLWDLGAGSGAVGIEWALAARGARAVLVERDTGRAAAAEQAAARLGVADRVTVLRTTTAAAVADADLPTPDAVFCGGGVTAEVVDGALAGLRPGGRLVAHGVTVETEQVLLAAQARHGGEVSRTAIERLAPLGRLRGWTPARTVTTWSLVTGEGACTGTTDHPTDPRGES</sequence>
<dbReference type="SUPFAM" id="SSF53335">
    <property type="entry name" value="S-adenosyl-L-methionine-dependent methyltransferases"/>
    <property type="match status" value="1"/>
</dbReference>
<dbReference type="InterPro" id="IPR000878">
    <property type="entry name" value="4pyrrol_Mease"/>
</dbReference>